<dbReference type="GO" id="GO:0006935">
    <property type="term" value="P:chemotaxis"/>
    <property type="evidence" value="ECO:0007669"/>
    <property type="project" value="UniProtKB-ARBA"/>
</dbReference>
<evidence type="ECO:0000256" key="16">
    <source>
        <dbReference type="SAM" id="Phobius"/>
    </source>
</evidence>
<dbReference type="Pfam" id="PF01094">
    <property type="entry name" value="ANF_receptor"/>
    <property type="match status" value="1"/>
</dbReference>
<dbReference type="InterPro" id="IPR001245">
    <property type="entry name" value="Ser-Thr/Tyr_kinase_cat_dom"/>
</dbReference>
<dbReference type="GO" id="GO:0004672">
    <property type="term" value="F:protein kinase activity"/>
    <property type="evidence" value="ECO:0007669"/>
    <property type="project" value="InterPro"/>
</dbReference>
<dbReference type="Pfam" id="PF07714">
    <property type="entry name" value="PK_Tyr_Ser-Thr"/>
    <property type="match status" value="1"/>
</dbReference>
<evidence type="ECO:0000256" key="12">
    <source>
        <dbReference type="ARBA" id="ARBA00023239"/>
    </source>
</evidence>
<dbReference type="SMART" id="SM00044">
    <property type="entry name" value="CYCc"/>
    <property type="match status" value="1"/>
</dbReference>
<evidence type="ECO:0000256" key="9">
    <source>
        <dbReference type="ARBA" id="ARBA00023136"/>
    </source>
</evidence>
<dbReference type="InterPro" id="IPR011645">
    <property type="entry name" value="HNOB_dom_associated"/>
</dbReference>
<evidence type="ECO:0000256" key="3">
    <source>
        <dbReference type="ARBA" id="ARBA00012202"/>
    </source>
</evidence>
<evidence type="ECO:0000256" key="6">
    <source>
        <dbReference type="ARBA" id="ARBA00022729"/>
    </source>
</evidence>
<evidence type="ECO:0000259" key="17">
    <source>
        <dbReference type="PROSITE" id="PS50125"/>
    </source>
</evidence>
<keyword evidence="19" id="KW-1185">Reference proteome</keyword>
<evidence type="ECO:0000256" key="5">
    <source>
        <dbReference type="ARBA" id="ARBA00022692"/>
    </source>
</evidence>
<accession>A0AA36CYS2</accession>
<dbReference type="CDD" id="cd07302">
    <property type="entry name" value="CHD"/>
    <property type="match status" value="1"/>
</dbReference>
<dbReference type="GO" id="GO:0007635">
    <property type="term" value="P:chemosensory behavior"/>
    <property type="evidence" value="ECO:0007669"/>
    <property type="project" value="UniProtKB-ARBA"/>
</dbReference>
<keyword evidence="7" id="KW-0547">Nucleotide-binding</keyword>
<evidence type="ECO:0000256" key="2">
    <source>
        <dbReference type="ARBA" id="ARBA00004251"/>
    </source>
</evidence>
<protein>
    <recommendedName>
        <fullName evidence="3">guanylate cyclase</fullName>
        <ecNumber evidence="3">4.6.1.2</ecNumber>
    </recommendedName>
</protein>
<dbReference type="GO" id="GO:0004016">
    <property type="term" value="F:adenylate cyclase activity"/>
    <property type="evidence" value="ECO:0007669"/>
    <property type="project" value="TreeGrafter"/>
</dbReference>
<comment type="caution">
    <text evidence="18">The sequence shown here is derived from an EMBL/GenBank/DDBJ whole genome shotgun (WGS) entry which is preliminary data.</text>
</comment>
<dbReference type="CDD" id="cd06352">
    <property type="entry name" value="PBP1_NPR_GC-like"/>
    <property type="match status" value="1"/>
</dbReference>
<reference evidence="18" key="1">
    <citation type="submission" date="2023-06" db="EMBL/GenBank/DDBJ databases">
        <authorList>
            <person name="Delattre M."/>
        </authorList>
    </citation>
    <scope>NUCLEOTIDE SEQUENCE</scope>
    <source>
        <strain evidence="18">AF72</strain>
    </source>
</reference>
<dbReference type="PROSITE" id="PS50125">
    <property type="entry name" value="GUANYLATE_CYCLASE_2"/>
    <property type="match status" value="1"/>
</dbReference>
<dbReference type="Gene3D" id="3.30.70.1230">
    <property type="entry name" value="Nucleotide cyclase"/>
    <property type="match status" value="1"/>
</dbReference>
<dbReference type="FunFam" id="3.30.70.1230:FF:000023">
    <property type="entry name" value="Guanylate cyclase"/>
    <property type="match status" value="1"/>
</dbReference>
<name>A0AA36CYS2_9BILA</name>
<evidence type="ECO:0000313" key="19">
    <source>
        <dbReference type="Proteomes" id="UP001177023"/>
    </source>
</evidence>
<dbReference type="Gene3D" id="1.10.510.10">
    <property type="entry name" value="Transferase(Phosphotransferase) domain 1"/>
    <property type="match status" value="2"/>
</dbReference>
<evidence type="ECO:0000256" key="1">
    <source>
        <dbReference type="ARBA" id="ARBA00001436"/>
    </source>
</evidence>
<dbReference type="SUPFAM" id="SSF53822">
    <property type="entry name" value="Periplasmic binding protein-like I"/>
    <property type="match status" value="1"/>
</dbReference>
<dbReference type="PANTHER" id="PTHR11920">
    <property type="entry name" value="GUANYLYL CYCLASE"/>
    <property type="match status" value="1"/>
</dbReference>
<dbReference type="PANTHER" id="PTHR11920:SF495">
    <property type="entry name" value="RECEPTOR-TYPE GUANYLATE CYCLASE GCY-7"/>
    <property type="match status" value="1"/>
</dbReference>
<keyword evidence="11" id="KW-0325">Glycoprotein</keyword>
<keyword evidence="4" id="KW-1003">Cell membrane</keyword>
<dbReference type="InterPro" id="IPR029787">
    <property type="entry name" value="Nucleotide_cyclase"/>
</dbReference>
<feature type="region of interest" description="Disordered" evidence="15">
    <location>
        <begin position="1072"/>
        <end position="1109"/>
    </location>
</feature>
<dbReference type="Gene3D" id="6.10.250.780">
    <property type="match status" value="1"/>
</dbReference>
<dbReference type="InterPro" id="IPR018297">
    <property type="entry name" value="A/G_cyclase_CS"/>
</dbReference>
<keyword evidence="10" id="KW-0675">Receptor</keyword>
<dbReference type="EMBL" id="CATQJA010002647">
    <property type="protein sequence ID" value="CAJ0576802.1"/>
    <property type="molecule type" value="Genomic_DNA"/>
</dbReference>
<evidence type="ECO:0000256" key="13">
    <source>
        <dbReference type="ARBA" id="ARBA00023293"/>
    </source>
</evidence>
<comment type="similarity">
    <text evidence="14">Belongs to the adenylyl cyclase class-4/guanylyl cyclase family.</text>
</comment>
<dbReference type="AlphaFoldDB" id="A0AA36CYS2"/>
<feature type="transmembrane region" description="Helical" evidence="16">
    <location>
        <begin position="473"/>
        <end position="497"/>
    </location>
</feature>
<dbReference type="GO" id="GO:0005524">
    <property type="term" value="F:ATP binding"/>
    <property type="evidence" value="ECO:0007669"/>
    <property type="project" value="InterPro"/>
</dbReference>
<organism evidence="18 19">
    <name type="scientific">Mesorhabditis spiculigera</name>
    <dbReference type="NCBI Taxonomy" id="96644"/>
    <lineage>
        <taxon>Eukaryota</taxon>
        <taxon>Metazoa</taxon>
        <taxon>Ecdysozoa</taxon>
        <taxon>Nematoda</taxon>
        <taxon>Chromadorea</taxon>
        <taxon>Rhabditida</taxon>
        <taxon>Rhabditina</taxon>
        <taxon>Rhabditomorpha</taxon>
        <taxon>Rhabditoidea</taxon>
        <taxon>Rhabditidae</taxon>
        <taxon>Mesorhabditinae</taxon>
        <taxon>Mesorhabditis</taxon>
    </lineage>
</organism>
<dbReference type="InterPro" id="IPR001828">
    <property type="entry name" value="ANF_lig-bd_rcpt"/>
</dbReference>
<dbReference type="Pfam" id="PF07701">
    <property type="entry name" value="HNOBA"/>
    <property type="match status" value="1"/>
</dbReference>
<evidence type="ECO:0000313" key="18">
    <source>
        <dbReference type="EMBL" id="CAJ0576802.1"/>
    </source>
</evidence>
<feature type="non-terminal residue" evidence="18">
    <location>
        <position position="1109"/>
    </location>
</feature>
<dbReference type="InterPro" id="IPR050401">
    <property type="entry name" value="Cyclic_nucleotide_synthase"/>
</dbReference>
<dbReference type="InterPro" id="IPR028082">
    <property type="entry name" value="Peripla_BP_I"/>
</dbReference>
<evidence type="ECO:0000256" key="7">
    <source>
        <dbReference type="ARBA" id="ARBA00022741"/>
    </source>
</evidence>
<dbReference type="Gene3D" id="3.40.50.2300">
    <property type="match status" value="1"/>
</dbReference>
<dbReference type="Proteomes" id="UP001177023">
    <property type="component" value="Unassembled WGS sequence"/>
</dbReference>
<keyword evidence="13" id="KW-0141">cGMP biosynthesis</keyword>
<keyword evidence="8 16" id="KW-1133">Transmembrane helix</keyword>
<keyword evidence="6" id="KW-0732">Signal</keyword>
<dbReference type="EC" id="4.6.1.2" evidence="3"/>
<comment type="subcellular location">
    <subcellularLocation>
        <location evidence="2">Cell membrane</location>
        <topology evidence="2">Single-pass type I membrane protein</topology>
    </subcellularLocation>
</comment>
<feature type="domain" description="Guanylate cyclase" evidence="17">
    <location>
        <begin position="862"/>
        <end position="992"/>
    </location>
</feature>
<evidence type="ECO:0000256" key="10">
    <source>
        <dbReference type="ARBA" id="ARBA00023170"/>
    </source>
</evidence>
<proteinExistence type="inferred from homology"/>
<dbReference type="InterPro" id="IPR001054">
    <property type="entry name" value="A/G_cyclase"/>
</dbReference>
<keyword evidence="5 16" id="KW-0812">Transmembrane</keyword>
<keyword evidence="9 16" id="KW-0472">Membrane</keyword>
<dbReference type="GO" id="GO:0007168">
    <property type="term" value="P:receptor guanylyl cyclase signaling pathway"/>
    <property type="evidence" value="ECO:0007669"/>
    <property type="project" value="TreeGrafter"/>
</dbReference>
<evidence type="ECO:0000256" key="4">
    <source>
        <dbReference type="ARBA" id="ARBA00022475"/>
    </source>
</evidence>
<comment type="catalytic activity">
    <reaction evidence="1">
        <text>GTP = 3',5'-cyclic GMP + diphosphate</text>
        <dbReference type="Rhea" id="RHEA:13665"/>
        <dbReference type="ChEBI" id="CHEBI:33019"/>
        <dbReference type="ChEBI" id="CHEBI:37565"/>
        <dbReference type="ChEBI" id="CHEBI:57746"/>
        <dbReference type="EC" id="4.6.1.2"/>
    </reaction>
</comment>
<dbReference type="Pfam" id="PF00211">
    <property type="entry name" value="Guanylate_cyc"/>
    <property type="match status" value="1"/>
</dbReference>
<dbReference type="GO" id="GO:0001653">
    <property type="term" value="F:peptide receptor activity"/>
    <property type="evidence" value="ECO:0007669"/>
    <property type="project" value="TreeGrafter"/>
</dbReference>
<dbReference type="SUPFAM" id="SSF55073">
    <property type="entry name" value="Nucleotide cyclase"/>
    <property type="match status" value="1"/>
</dbReference>
<evidence type="ECO:0000256" key="15">
    <source>
        <dbReference type="SAM" id="MobiDB-lite"/>
    </source>
</evidence>
<evidence type="ECO:0000256" key="8">
    <source>
        <dbReference type="ARBA" id="ARBA00022989"/>
    </source>
</evidence>
<evidence type="ECO:0000256" key="14">
    <source>
        <dbReference type="RuleBase" id="RU000405"/>
    </source>
</evidence>
<sequence>MLILLILLVSVIHAQILPTTATGGLIPTISTLPIITTELPPQVTTPTWANDAGRNTTLRVGMIVTEVLQPQIGFSTTGGVITLALQQIRDDHLLDSVKFEFVVNYTDCTESNAAGLAVEMMKEMGVDVIIGPACGAAIIPVGILSGYYEILQVAWGYASAATLSDNVRFPYMTVVTPNYRQLGYAFSALNEMFDWDIVGLFYAEDGYGACIDMIGDVSDALSDSSTYQSSVSTTQKVSKGSTRQAMVAALQKMQARARIIGVCLPDDATKRDFLIAITESGMNTTEYVYVLLDNRGYGFGQLGVSETAEKLDGGYTPMWIDTINDNADGLDDVAKAAATRMLVIDLKNDGTVDGKTSADLGPEMLENVKGYPFYCSTSDCLENTNTYTGMGSFGQQLFDAFLYYVYCVNASITLDPQNGLRNRSVFKQEAFPNYENPATAVWQSRGGIQPTATPRCGFSGKNCPTSTWEQSGAYIIAGSVIAILLLLCFVAFIIYIIREKRKEQRRLDSEWQIPYHYLERTGMRESRIEEKSMHSLHSSKSGASKFSVGSKAETATGAYFMYLGDPVFCYKYKQINKLAPSDFSEFRLMRKLEHDNVHRFIGICHDHTPMMSVWKYASRGTVEDVIAKGNINLDAYFAISLLRDLAEGSATCWIDDRWQLKVSGFGCATLRLGEKVSKKRMLYYSPEMLRTPGLAPTKESDVYAMAIISSEIVTKKSVYDMDNRNEKVEEILYQVKRGNPTIPMRPQLNIPEEIELHPAAVHMIRDCWSEEAESRPSISTVRTIIKSMTAQDGGQQNLMDHVFNLMESYAETLEKEVEDRMAELVEEKKKSDILLYRMLPKQAADKLKLGQSVEPESFDSVTIFFSDVVQFTNLAAKCTPLQIVNLLNDLYTTFDTIIERHSVYKVETIGDGYLCVSGLPHRNGIQHVKEISEMSLDFLRAVQLHRIPHLPQERINLRIGMHSGSCVAGVVGLAMPRYCLFGDTVNTASRMESNGKPGRIHMSSDAYHLLCRVGGYETEPRGEVIIKGKGVMETFWLVGRGNIAASSGAVSPDPLHDPIQNPLGNRVFRSREVAQPATRGRDQTPPMQDVTRLQTPHLNEVPPTYEEAR</sequence>
<dbReference type="GO" id="GO:0005886">
    <property type="term" value="C:plasma membrane"/>
    <property type="evidence" value="ECO:0007669"/>
    <property type="project" value="UniProtKB-SubCell"/>
</dbReference>
<evidence type="ECO:0000256" key="11">
    <source>
        <dbReference type="ARBA" id="ARBA00023180"/>
    </source>
</evidence>
<gene>
    <name evidence="18" type="ORF">MSPICULIGERA_LOCUS15088</name>
</gene>
<dbReference type="SUPFAM" id="SSF56112">
    <property type="entry name" value="Protein kinase-like (PK-like)"/>
    <property type="match status" value="1"/>
</dbReference>
<dbReference type="InterPro" id="IPR011009">
    <property type="entry name" value="Kinase-like_dom_sf"/>
</dbReference>
<dbReference type="GO" id="GO:0035556">
    <property type="term" value="P:intracellular signal transduction"/>
    <property type="evidence" value="ECO:0007669"/>
    <property type="project" value="InterPro"/>
</dbReference>
<dbReference type="PROSITE" id="PS00452">
    <property type="entry name" value="GUANYLATE_CYCLASE_1"/>
    <property type="match status" value="1"/>
</dbReference>
<keyword evidence="12 14" id="KW-0456">Lyase</keyword>
<dbReference type="GO" id="GO:0004383">
    <property type="term" value="F:guanylate cyclase activity"/>
    <property type="evidence" value="ECO:0007669"/>
    <property type="project" value="UniProtKB-EC"/>
</dbReference>